<dbReference type="PROSITE" id="PS51257">
    <property type="entry name" value="PROKAR_LIPOPROTEIN"/>
    <property type="match status" value="1"/>
</dbReference>
<reference evidence="2 3" key="1">
    <citation type="journal article" date="2017" name="Front. Microbiol.">
        <title>Comparative Genomic Analysis of the Class Epsilonproteobacteria and Proposed Reclassification to Epsilonbacteraeota (phyl. nov.).</title>
        <authorList>
            <person name="Waite D.W."/>
            <person name="Vanwonterghem I."/>
            <person name="Rinke C."/>
            <person name="Parks D.H."/>
            <person name="Zhang Y."/>
            <person name="Takai K."/>
            <person name="Sievert S.M."/>
            <person name="Simon J."/>
            <person name="Campbell B.J."/>
            <person name="Hanson T.E."/>
            <person name="Woyke T."/>
            <person name="Klotz M.G."/>
            <person name="Hugenholtz P."/>
        </authorList>
    </citation>
    <scope>NUCLEOTIDE SEQUENCE [LARGE SCALE GENOMIC DNA]</scope>
    <source>
        <strain evidence="2">UBA11420</strain>
    </source>
</reference>
<proteinExistence type="predicted"/>
<dbReference type="EMBL" id="DLUG01000027">
    <property type="protein sequence ID" value="DAB37193.1"/>
    <property type="molecule type" value="Genomic_DNA"/>
</dbReference>
<feature type="chain" id="PRO_5013763632" evidence="1">
    <location>
        <begin position="23"/>
        <end position="160"/>
    </location>
</feature>
<organism evidence="2 3">
    <name type="scientific">Sulfurospirillum cavolei</name>
    <dbReference type="NCBI Taxonomy" id="366522"/>
    <lineage>
        <taxon>Bacteria</taxon>
        <taxon>Pseudomonadati</taxon>
        <taxon>Campylobacterota</taxon>
        <taxon>Epsilonproteobacteria</taxon>
        <taxon>Campylobacterales</taxon>
        <taxon>Sulfurospirillaceae</taxon>
        <taxon>Sulfurospirillum</taxon>
    </lineage>
</organism>
<feature type="signal peptide" evidence="1">
    <location>
        <begin position="1"/>
        <end position="22"/>
    </location>
</feature>
<evidence type="ECO:0000256" key="1">
    <source>
        <dbReference type="SAM" id="SignalP"/>
    </source>
</evidence>
<sequence length="160" mass="18285">MRRLLLLCVTTLAFLLSGCASKEVNPASFNTSVNLLQAGEISVYDTKKDAILFYTYAQENGKLIESSSGKLLPFRVLFMDLWVTGLGHDLRRLTDNHAETIKDALMYAAEQKGMQPLHINQKEFIIDTKFAHDMVDAINAYEEKMKRYDRDRRVPPLKDL</sequence>
<keyword evidence="1" id="KW-0732">Signal</keyword>
<protein>
    <submittedName>
        <fullName evidence="2">Uncharacterized protein</fullName>
    </submittedName>
</protein>
<name>A0A2D3WKX7_9BACT</name>
<evidence type="ECO:0000313" key="2">
    <source>
        <dbReference type="EMBL" id="DAB37193.1"/>
    </source>
</evidence>
<comment type="caution">
    <text evidence="2">The sequence shown here is derived from an EMBL/GenBank/DDBJ whole genome shotgun (WGS) entry which is preliminary data.</text>
</comment>
<gene>
    <name evidence="2" type="ORF">CFH80_00860</name>
</gene>
<accession>A0A2D3WKX7</accession>
<dbReference type="AlphaFoldDB" id="A0A2D3WKX7"/>
<dbReference type="Proteomes" id="UP000231638">
    <property type="component" value="Unassembled WGS sequence"/>
</dbReference>
<evidence type="ECO:0000313" key="3">
    <source>
        <dbReference type="Proteomes" id="UP000231638"/>
    </source>
</evidence>
<dbReference type="STRING" id="366522.GCA_001548055_00901"/>